<dbReference type="RefSeq" id="WP_014789549.1">
    <property type="nucleotide sequence ID" value="NC_018015.1"/>
</dbReference>
<evidence type="ECO:0000256" key="5">
    <source>
        <dbReference type="SAM" id="Coils"/>
    </source>
</evidence>
<proteinExistence type="predicted"/>
<evidence type="ECO:0000256" key="1">
    <source>
        <dbReference type="ARBA" id="ARBA00022679"/>
    </source>
</evidence>
<keyword evidence="1" id="KW-0808">Transferase</keyword>
<evidence type="ECO:0000256" key="4">
    <source>
        <dbReference type="ARBA" id="ARBA00022840"/>
    </source>
</evidence>
<keyword evidence="5" id="KW-0175">Coiled coil</keyword>
<dbReference type="SUPFAM" id="SSF56112">
    <property type="entry name" value="Protein kinase-like (PK-like)"/>
    <property type="match status" value="1"/>
</dbReference>
<dbReference type="KEGG" id="thm:CL1_1721"/>
<dbReference type="Proteomes" id="UP000006064">
    <property type="component" value="Chromosome"/>
</dbReference>
<dbReference type="AlphaFoldDB" id="I3ZW34"/>
<feature type="coiled-coil region" evidence="5">
    <location>
        <begin position="87"/>
        <end position="114"/>
    </location>
</feature>
<dbReference type="InterPro" id="IPR000719">
    <property type="entry name" value="Prot_kinase_dom"/>
</dbReference>
<organism evidence="7 8">
    <name type="scientific">Thermococcus cleftensis (strain DSM 27260 / KACC 17922 / CL1)</name>
    <dbReference type="NCBI Taxonomy" id="163003"/>
    <lineage>
        <taxon>Archaea</taxon>
        <taxon>Methanobacteriati</taxon>
        <taxon>Methanobacteriota</taxon>
        <taxon>Thermococci</taxon>
        <taxon>Thermococcales</taxon>
        <taxon>Thermococcaceae</taxon>
        <taxon>Thermococcus</taxon>
    </lineage>
</organism>
<dbReference type="SMART" id="SM00220">
    <property type="entry name" value="S_TKc"/>
    <property type="match status" value="1"/>
</dbReference>
<dbReference type="STRING" id="163003.CL1_1721"/>
<dbReference type="OrthoDB" id="41005at2157"/>
<dbReference type="PANTHER" id="PTHR43289:SF6">
    <property type="entry name" value="SERINE_THREONINE-PROTEIN KINASE NEKL-3"/>
    <property type="match status" value="1"/>
</dbReference>
<reference evidence="7 8" key="1">
    <citation type="journal article" date="2012" name="J. Bacteriol.">
        <title>Complete Genome Sequence of the Hyperthermophilic Archaeon Thermococcus sp. Strain CL1, Isolated from a Paralvinella sp. Polychaete Worm Collected from a Hydrothermal Vent.</title>
        <authorList>
            <person name="Jung J.H."/>
            <person name="Holden J.F."/>
            <person name="Seo D.H."/>
            <person name="Park K.H."/>
            <person name="Shin H."/>
            <person name="Ryu S."/>
            <person name="Lee J.H."/>
            <person name="Park C.S."/>
        </authorList>
    </citation>
    <scope>NUCLEOTIDE SEQUENCE [LARGE SCALE GENOMIC DNA]</scope>
    <source>
        <strain evidence="8">DSM 27260 / KACC 17922 / CL1</strain>
    </source>
</reference>
<accession>I3ZW34</accession>
<dbReference type="GO" id="GO:0004674">
    <property type="term" value="F:protein serine/threonine kinase activity"/>
    <property type="evidence" value="ECO:0007669"/>
    <property type="project" value="UniProtKB-KW"/>
</dbReference>
<gene>
    <name evidence="7" type="ORF">CL1_1721</name>
</gene>
<dbReference type="Pfam" id="PF00069">
    <property type="entry name" value="Pkinase"/>
    <property type="match status" value="1"/>
</dbReference>
<dbReference type="GO" id="GO:0005524">
    <property type="term" value="F:ATP binding"/>
    <property type="evidence" value="ECO:0007669"/>
    <property type="project" value="UniProtKB-KW"/>
</dbReference>
<dbReference type="PROSITE" id="PS50011">
    <property type="entry name" value="PROTEIN_KINASE_DOM"/>
    <property type="match status" value="1"/>
</dbReference>
<keyword evidence="4" id="KW-0067">ATP-binding</keyword>
<protein>
    <submittedName>
        <fullName evidence="7">Serine/threonine protein kinase</fullName>
    </submittedName>
</protein>
<dbReference type="InterPro" id="IPR011009">
    <property type="entry name" value="Kinase-like_dom_sf"/>
</dbReference>
<keyword evidence="7" id="KW-0723">Serine/threonine-protein kinase</keyword>
<dbReference type="CDD" id="cd14014">
    <property type="entry name" value="STKc_PknB_like"/>
    <property type="match status" value="1"/>
</dbReference>
<dbReference type="Gene3D" id="1.10.510.10">
    <property type="entry name" value="Transferase(Phosphotransferase) domain 1"/>
    <property type="match status" value="1"/>
</dbReference>
<name>I3ZW34_THECF</name>
<dbReference type="InterPro" id="IPR017441">
    <property type="entry name" value="Protein_kinase_ATP_BS"/>
</dbReference>
<sequence length="655" mass="75374">MGRIADLREIESYLPKISNYMTLGLPGSNIEQAKDYLQNALNALSTDDTGTALEMVKRALIAALPDRDFLLSNALRLRHDGEKLLKARNFEEAISKFTESLEKYRQALTVLEVEEGDREELIQKLRNTIETTENLRKIANFRRIYQKIKNAQTEQELWEAIRELETVEVPMEDDRFDALIVAHRKIIMLQLQAVADMMIEAAEMYRKEDWFSAKKSLESAKKVLENLLEMAKKHDLVEEVAMINELIKACDSNLYGITELLYTGEVPKGWRLQIPDKNSFVLQEEVVEEETFDLSVNFETRLEQIKERYRIIRTIGEGAFSYVYEAKNPQGHKVALKVLKYLDKESTSSFMREFAAAQKLDHENIVKVHRADPRLGFLEMELASSNLEEVKKPVSPSVAGRVIFEIGRALHHAHSQKIYHRDIKPSNILIFGSLERVKLGDWGLARLASKATRKSSLVRHKTILYSSPEQIKDPEHIDHRSDIFQLGIVFYEILTGKHPFTAEYEGTIINNILNKTPEPPSYLNPEARVFDEIVMKMLEKDPEKRYQTVRELQNDIKEVLIRMGVHIKDSVSSRERTKILAENAYLRIKAIVDGFAQEVSSELAKLAADLDALYHETGHPELRDLHAQVSLMASENARPTEDTFRKVETVLKKWM</sequence>
<dbReference type="HOGENOM" id="CLU_418361_0_0_2"/>
<dbReference type="PANTHER" id="PTHR43289">
    <property type="entry name" value="MITOGEN-ACTIVATED PROTEIN KINASE KINASE KINASE 20-RELATED"/>
    <property type="match status" value="1"/>
</dbReference>
<keyword evidence="3 7" id="KW-0418">Kinase</keyword>
<dbReference type="InterPro" id="IPR008271">
    <property type="entry name" value="Ser/Thr_kinase_AS"/>
</dbReference>
<dbReference type="Gene3D" id="3.30.200.20">
    <property type="entry name" value="Phosphorylase Kinase, domain 1"/>
    <property type="match status" value="1"/>
</dbReference>
<evidence type="ECO:0000256" key="3">
    <source>
        <dbReference type="ARBA" id="ARBA00022777"/>
    </source>
</evidence>
<dbReference type="PROSITE" id="PS00108">
    <property type="entry name" value="PROTEIN_KINASE_ST"/>
    <property type="match status" value="1"/>
</dbReference>
<dbReference type="PROSITE" id="PS00107">
    <property type="entry name" value="PROTEIN_KINASE_ATP"/>
    <property type="match status" value="1"/>
</dbReference>
<evidence type="ECO:0000256" key="2">
    <source>
        <dbReference type="ARBA" id="ARBA00022741"/>
    </source>
</evidence>
<keyword evidence="8" id="KW-1185">Reference proteome</keyword>
<evidence type="ECO:0000313" key="8">
    <source>
        <dbReference type="Proteomes" id="UP000006064"/>
    </source>
</evidence>
<dbReference type="GeneID" id="13037029"/>
<keyword evidence="2" id="KW-0547">Nucleotide-binding</keyword>
<evidence type="ECO:0000259" key="6">
    <source>
        <dbReference type="PROSITE" id="PS50011"/>
    </source>
</evidence>
<evidence type="ECO:0000313" key="7">
    <source>
        <dbReference type="EMBL" id="AFL95918.1"/>
    </source>
</evidence>
<feature type="domain" description="Protein kinase" evidence="6">
    <location>
        <begin position="309"/>
        <end position="560"/>
    </location>
</feature>
<dbReference type="EMBL" id="CP003651">
    <property type="protein sequence ID" value="AFL95918.1"/>
    <property type="molecule type" value="Genomic_DNA"/>
</dbReference>